<protein>
    <submittedName>
        <fullName evidence="2">Uncharacterized protein</fullName>
    </submittedName>
</protein>
<feature type="non-terminal residue" evidence="2">
    <location>
        <position position="190"/>
    </location>
</feature>
<evidence type="ECO:0000313" key="3">
    <source>
        <dbReference type="Proteomes" id="UP000286134"/>
    </source>
</evidence>
<feature type="region of interest" description="Disordered" evidence="1">
    <location>
        <begin position="160"/>
        <end position="190"/>
    </location>
</feature>
<comment type="caution">
    <text evidence="2">The sequence shown here is derived from an EMBL/GenBank/DDBJ whole genome shotgun (WGS) entry which is preliminary data.</text>
</comment>
<gene>
    <name evidence="2" type="ORF">OnM2_039086</name>
</gene>
<evidence type="ECO:0000256" key="1">
    <source>
        <dbReference type="SAM" id="MobiDB-lite"/>
    </source>
</evidence>
<name>A0A420HWA5_9PEZI</name>
<organism evidence="2 3">
    <name type="scientific">Erysiphe neolycopersici</name>
    <dbReference type="NCBI Taxonomy" id="212602"/>
    <lineage>
        <taxon>Eukaryota</taxon>
        <taxon>Fungi</taxon>
        <taxon>Dikarya</taxon>
        <taxon>Ascomycota</taxon>
        <taxon>Pezizomycotina</taxon>
        <taxon>Leotiomycetes</taxon>
        <taxon>Erysiphales</taxon>
        <taxon>Erysiphaceae</taxon>
        <taxon>Erysiphe</taxon>
    </lineage>
</organism>
<dbReference type="AlphaFoldDB" id="A0A420HWA5"/>
<sequence>MCVHQERGTKSFGGNGRFIKLGSKINKKNHVFYAKISGIDDVSEGTTVNELLQELCIVKLYIPKILRRTGELASKQVLELNAAKIRKAEVKKNVDVVMGDASQQDLISLIRSEVGKLSAQPQHKKIKKTAKRTAPCPELFPDNLLTNLSTKTCQSPYAEIWSQKTSSQERGQKTRKRTREWEKETDEEVT</sequence>
<dbReference type="EMBL" id="MCFK01003931">
    <property type="protein sequence ID" value="RKF61738.1"/>
    <property type="molecule type" value="Genomic_DNA"/>
</dbReference>
<proteinExistence type="predicted"/>
<accession>A0A420HWA5</accession>
<dbReference type="Proteomes" id="UP000286134">
    <property type="component" value="Unassembled WGS sequence"/>
</dbReference>
<evidence type="ECO:0000313" key="2">
    <source>
        <dbReference type="EMBL" id="RKF61738.1"/>
    </source>
</evidence>
<keyword evidence="3" id="KW-1185">Reference proteome</keyword>
<reference evidence="2 3" key="1">
    <citation type="journal article" date="2018" name="BMC Genomics">
        <title>Comparative genome analyses reveal sequence features reflecting distinct modes of host-adaptation between dicot and monocot powdery mildew.</title>
        <authorList>
            <person name="Wu Y."/>
            <person name="Ma X."/>
            <person name="Pan Z."/>
            <person name="Kale S.D."/>
            <person name="Song Y."/>
            <person name="King H."/>
            <person name="Zhang Q."/>
            <person name="Presley C."/>
            <person name="Deng X."/>
            <person name="Wei C.I."/>
            <person name="Xiao S."/>
        </authorList>
    </citation>
    <scope>NUCLEOTIDE SEQUENCE [LARGE SCALE GENOMIC DNA]</scope>
    <source>
        <strain evidence="2">UMSG2</strain>
    </source>
</reference>